<dbReference type="InterPro" id="IPR001881">
    <property type="entry name" value="EGF-like_Ca-bd_dom"/>
</dbReference>
<evidence type="ECO:0000256" key="4">
    <source>
        <dbReference type="ARBA" id="ARBA00022679"/>
    </source>
</evidence>
<keyword evidence="10 16" id="KW-0067">ATP-binding</keyword>
<name>A0AAV5C7W5_ELECO</name>
<evidence type="ECO:0000256" key="1">
    <source>
        <dbReference type="ARBA" id="ARBA00004479"/>
    </source>
</evidence>
<keyword evidence="7" id="KW-0677">Repeat</keyword>
<evidence type="ECO:0000256" key="3">
    <source>
        <dbReference type="ARBA" id="ARBA00022536"/>
    </source>
</evidence>
<evidence type="ECO:0000256" key="9">
    <source>
        <dbReference type="ARBA" id="ARBA00022777"/>
    </source>
</evidence>
<dbReference type="InterPro" id="IPR025287">
    <property type="entry name" value="WAK_GUB"/>
</dbReference>
<keyword evidence="14" id="KW-0325">Glycoprotein</keyword>
<evidence type="ECO:0000256" key="14">
    <source>
        <dbReference type="ARBA" id="ARBA00023180"/>
    </source>
</evidence>
<dbReference type="Pfam" id="PF07645">
    <property type="entry name" value="EGF_CA"/>
    <property type="match status" value="1"/>
</dbReference>
<dbReference type="CDD" id="cd00054">
    <property type="entry name" value="EGF_CA"/>
    <property type="match status" value="1"/>
</dbReference>
<evidence type="ECO:0000256" key="13">
    <source>
        <dbReference type="ARBA" id="ARBA00023157"/>
    </source>
</evidence>
<dbReference type="FunFam" id="1.10.510.10:FF:000084">
    <property type="entry name" value="Wall-associated receptor kinase 2"/>
    <property type="match status" value="1"/>
</dbReference>
<sequence>MMIPVEAAALLLLLLQLCSDAAAQAGGVAGPQASCPTSCGNVSVPYPFGIGASCYLPGFSLTCDRTRHPPRLLLGDGTLHVVEISLANATLRAMNTAGAVNLTYDGGVNGNGTWGSGLGSSSSPYIVSERRNQLVEEEGGTACSGIGCCETPIPFGRPAYGVLYRNLDESHELDGQVPTAVRIAERGWFDGVAAEMLNQSLSEATAKAEVPVVLEWAVASTPVIIPGVVPDGGNSSCPADAAKSACRSSHSSCHNVTGNYRSGYVCRCVKGYDGNPYLDDGCQDIDECALPGKCYGVCTNTPGAYSCRCPRGASGNPYVTHGCTKSLLGLSIGLGIGSGAGLLFLVLGAAFLARKIKNRRTRLSRQKFFKQNRGHLLQQLVSQKADIAERMIIPLAELEIATNNFDKARELGGGGHGTVYKGILTDQHVVAIKKSKVAIQREIDEFINEVTILSQINHRNVVKLYGCCLETEVPLLVHEFISNGTLYNHLHVDGPTSLPWEDRMRIATESARALSYLHKAVSFPIIHRDIKSHNILLDGSLTAKVSDFGASRCIPDDATNVLTAIQGTLGYLDPIYYYTGRLTEKSDVYSFGVVLIELLTRKKPYSYRSPQEDSLVAHFTSLLSEDNLVPVLHSQVLEEGGKEVREVAALAASCVMLKAEDRPTMRNVEMTLESIQTSLQKDKLQSASTKLSRDKQVVVSYAIGEVRSNEESSRQYSLEEEFLLSARYPR</sequence>
<evidence type="ECO:0000256" key="15">
    <source>
        <dbReference type="PROSITE-ProRule" id="PRU00076"/>
    </source>
</evidence>
<evidence type="ECO:0000256" key="2">
    <source>
        <dbReference type="ARBA" id="ARBA00022527"/>
    </source>
</evidence>
<feature type="transmembrane region" description="Helical" evidence="17">
    <location>
        <begin position="327"/>
        <end position="353"/>
    </location>
</feature>
<evidence type="ECO:0000259" key="19">
    <source>
        <dbReference type="PROSITE" id="PS50011"/>
    </source>
</evidence>
<dbReference type="InterPro" id="IPR049883">
    <property type="entry name" value="NOTCH1_EGF-like"/>
</dbReference>
<evidence type="ECO:0000313" key="21">
    <source>
        <dbReference type="EMBL" id="GJM94236.1"/>
    </source>
</evidence>
<dbReference type="SMART" id="SM00220">
    <property type="entry name" value="S_TKc"/>
    <property type="match status" value="1"/>
</dbReference>
<dbReference type="PROSITE" id="PS00108">
    <property type="entry name" value="PROTEIN_KINASE_ST"/>
    <property type="match status" value="1"/>
</dbReference>
<keyword evidence="13 15" id="KW-1015">Disulfide bond</keyword>
<evidence type="ECO:0000256" key="6">
    <source>
        <dbReference type="ARBA" id="ARBA00022729"/>
    </source>
</evidence>
<keyword evidence="22" id="KW-1185">Reference proteome</keyword>
<dbReference type="PANTHER" id="PTHR27005:SF209">
    <property type="entry name" value="OS09G0561500 PROTEIN"/>
    <property type="match status" value="1"/>
</dbReference>
<feature type="disulfide bond" evidence="15">
    <location>
        <begin position="288"/>
        <end position="298"/>
    </location>
</feature>
<dbReference type="EMBL" id="BQKI01000004">
    <property type="protein sequence ID" value="GJM94236.1"/>
    <property type="molecule type" value="Genomic_DNA"/>
</dbReference>
<dbReference type="GO" id="GO:0030247">
    <property type="term" value="F:polysaccharide binding"/>
    <property type="evidence" value="ECO:0007669"/>
    <property type="project" value="InterPro"/>
</dbReference>
<dbReference type="Proteomes" id="UP001054889">
    <property type="component" value="Unassembled WGS sequence"/>
</dbReference>
<feature type="binding site" evidence="16">
    <location>
        <position position="434"/>
    </location>
    <ligand>
        <name>ATP</name>
        <dbReference type="ChEBI" id="CHEBI:30616"/>
    </ligand>
</feature>
<reference evidence="21" key="1">
    <citation type="journal article" date="2018" name="DNA Res.">
        <title>Multiple hybrid de novo genome assembly of finger millet, an orphan allotetraploid crop.</title>
        <authorList>
            <person name="Hatakeyama M."/>
            <person name="Aluri S."/>
            <person name="Balachadran M.T."/>
            <person name="Sivarajan S.R."/>
            <person name="Patrignani A."/>
            <person name="Gruter S."/>
            <person name="Poveda L."/>
            <person name="Shimizu-Inatsugi R."/>
            <person name="Baeten J."/>
            <person name="Francoijs K.J."/>
            <person name="Nataraja K.N."/>
            <person name="Reddy Y.A.N."/>
            <person name="Phadnis S."/>
            <person name="Ravikumar R.L."/>
            <person name="Schlapbach R."/>
            <person name="Sreeman S.M."/>
            <person name="Shimizu K.K."/>
        </authorList>
    </citation>
    <scope>NUCLEOTIDE SEQUENCE</scope>
</reference>
<keyword evidence="2" id="KW-0723">Serine/threonine-protein kinase</keyword>
<dbReference type="PROSITE" id="PS50026">
    <property type="entry name" value="EGF_3"/>
    <property type="match status" value="1"/>
</dbReference>
<dbReference type="PROSITE" id="PS01187">
    <property type="entry name" value="EGF_CA"/>
    <property type="match status" value="1"/>
</dbReference>
<keyword evidence="4" id="KW-0808">Transferase</keyword>
<evidence type="ECO:0000256" key="17">
    <source>
        <dbReference type="SAM" id="Phobius"/>
    </source>
</evidence>
<evidence type="ECO:0000259" key="20">
    <source>
        <dbReference type="PROSITE" id="PS50026"/>
    </source>
</evidence>
<dbReference type="InterPro" id="IPR045274">
    <property type="entry name" value="WAK-like"/>
</dbReference>
<protein>
    <submittedName>
        <fullName evidence="21">Uncharacterized protein</fullName>
    </submittedName>
</protein>
<dbReference type="InterPro" id="IPR018097">
    <property type="entry name" value="EGF_Ca-bd_CS"/>
</dbReference>
<dbReference type="GO" id="GO:0005524">
    <property type="term" value="F:ATP binding"/>
    <property type="evidence" value="ECO:0007669"/>
    <property type="project" value="UniProtKB-UniRule"/>
</dbReference>
<dbReference type="InterPro" id="IPR017441">
    <property type="entry name" value="Protein_kinase_ATP_BS"/>
</dbReference>
<evidence type="ECO:0000256" key="5">
    <source>
        <dbReference type="ARBA" id="ARBA00022692"/>
    </source>
</evidence>
<organism evidence="21 22">
    <name type="scientific">Eleusine coracana subsp. coracana</name>
    <dbReference type="NCBI Taxonomy" id="191504"/>
    <lineage>
        <taxon>Eukaryota</taxon>
        <taxon>Viridiplantae</taxon>
        <taxon>Streptophyta</taxon>
        <taxon>Embryophyta</taxon>
        <taxon>Tracheophyta</taxon>
        <taxon>Spermatophyta</taxon>
        <taxon>Magnoliopsida</taxon>
        <taxon>Liliopsida</taxon>
        <taxon>Poales</taxon>
        <taxon>Poaceae</taxon>
        <taxon>PACMAD clade</taxon>
        <taxon>Chloridoideae</taxon>
        <taxon>Cynodonteae</taxon>
        <taxon>Eleusininae</taxon>
        <taxon>Eleusine</taxon>
    </lineage>
</organism>
<feature type="domain" description="Protein kinase" evidence="19">
    <location>
        <begin position="405"/>
        <end position="679"/>
    </location>
</feature>
<keyword evidence="8 16" id="KW-0547">Nucleotide-binding</keyword>
<dbReference type="GO" id="GO:0005509">
    <property type="term" value="F:calcium ion binding"/>
    <property type="evidence" value="ECO:0007669"/>
    <property type="project" value="InterPro"/>
</dbReference>
<evidence type="ECO:0000256" key="12">
    <source>
        <dbReference type="ARBA" id="ARBA00023136"/>
    </source>
</evidence>
<keyword evidence="3 15" id="KW-0245">EGF-like domain</keyword>
<dbReference type="GO" id="GO:0005886">
    <property type="term" value="C:plasma membrane"/>
    <property type="evidence" value="ECO:0007669"/>
    <property type="project" value="TreeGrafter"/>
</dbReference>
<dbReference type="InterPro" id="IPR011009">
    <property type="entry name" value="Kinase-like_dom_sf"/>
</dbReference>
<gene>
    <name evidence="21" type="primary">ga10866</name>
    <name evidence="21" type="ORF">PR202_ga10866</name>
</gene>
<dbReference type="InterPro" id="IPR000719">
    <property type="entry name" value="Prot_kinase_dom"/>
</dbReference>
<evidence type="ECO:0000256" key="10">
    <source>
        <dbReference type="ARBA" id="ARBA00022840"/>
    </source>
</evidence>
<keyword evidence="6 18" id="KW-0732">Signal</keyword>
<evidence type="ECO:0000256" key="16">
    <source>
        <dbReference type="PROSITE-ProRule" id="PRU10141"/>
    </source>
</evidence>
<dbReference type="Gene3D" id="3.30.200.20">
    <property type="entry name" value="Phosphorylase Kinase, domain 1"/>
    <property type="match status" value="1"/>
</dbReference>
<dbReference type="InterPro" id="IPR000742">
    <property type="entry name" value="EGF"/>
</dbReference>
<feature type="domain" description="EGF-like" evidence="20">
    <location>
        <begin position="284"/>
        <end position="324"/>
    </location>
</feature>
<dbReference type="PROSITE" id="PS00107">
    <property type="entry name" value="PROTEIN_KINASE_ATP"/>
    <property type="match status" value="1"/>
</dbReference>
<dbReference type="Gene3D" id="1.10.510.10">
    <property type="entry name" value="Transferase(Phosphotransferase) domain 1"/>
    <property type="match status" value="1"/>
</dbReference>
<dbReference type="InterPro" id="IPR009030">
    <property type="entry name" value="Growth_fac_rcpt_cys_sf"/>
</dbReference>
<dbReference type="GO" id="GO:0004674">
    <property type="term" value="F:protein serine/threonine kinase activity"/>
    <property type="evidence" value="ECO:0007669"/>
    <property type="project" value="UniProtKB-KW"/>
</dbReference>
<comment type="subcellular location">
    <subcellularLocation>
        <location evidence="1">Membrane</location>
        <topology evidence="1">Single-pass type I membrane protein</topology>
    </subcellularLocation>
</comment>
<dbReference type="Gene3D" id="2.10.25.10">
    <property type="entry name" value="Laminin"/>
    <property type="match status" value="2"/>
</dbReference>
<keyword evidence="11 17" id="KW-1133">Transmembrane helix</keyword>
<dbReference type="Pfam" id="PF07714">
    <property type="entry name" value="PK_Tyr_Ser-Thr"/>
    <property type="match status" value="1"/>
</dbReference>
<dbReference type="SMART" id="SM00179">
    <property type="entry name" value="EGF_CA"/>
    <property type="match status" value="1"/>
</dbReference>
<evidence type="ECO:0000256" key="11">
    <source>
        <dbReference type="ARBA" id="ARBA00022989"/>
    </source>
</evidence>
<dbReference type="InterPro" id="IPR008271">
    <property type="entry name" value="Ser/Thr_kinase_AS"/>
</dbReference>
<dbReference type="InterPro" id="IPR001245">
    <property type="entry name" value="Ser-Thr/Tyr_kinase_cat_dom"/>
</dbReference>
<dbReference type="SUPFAM" id="SSF56112">
    <property type="entry name" value="Protein kinase-like (PK-like)"/>
    <property type="match status" value="1"/>
</dbReference>
<dbReference type="FunFam" id="3.30.200.20:FF:000043">
    <property type="entry name" value="Wall-associated receptor kinase 2"/>
    <property type="match status" value="1"/>
</dbReference>
<reference evidence="21" key="2">
    <citation type="submission" date="2021-12" db="EMBL/GenBank/DDBJ databases">
        <title>Resequencing data analysis of finger millet.</title>
        <authorList>
            <person name="Hatakeyama M."/>
            <person name="Aluri S."/>
            <person name="Balachadran M.T."/>
            <person name="Sivarajan S.R."/>
            <person name="Poveda L."/>
            <person name="Shimizu-Inatsugi R."/>
            <person name="Schlapbach R."/>
            <person name="Sreeman S.M."/>
            <person name="Shimizu K.K."/>
        </authorList>
    </citation>
    <scope>NUCLEOTIDE SEQUENCE</scope>
</reference>
<dbReference type="Pfam" id="PF13947">
    <property type="entry name" value="GUB_WAK_bind"/>
    <property type="match status" value="1"/>
</dbReference>
<evidence type="ECO:0000313" key="22">
    <source>
        <dbReference type="Proteomes" id="UP001054889"/>
    </source>
</evidence>
<dbReference type="InterPro" id="IPR000152">
    <property type="entry name" value="EGF-type_Asp/Asn_hydroxyl_site"/>
</dbReference>
<comment type="caution">
    <text evidence="15">Lacks conserved residue(s) required for the propagation of feature annotation.</text>
</comment>
<comment type="caution">
    <text evidence="21">The sequence shown here is derived from an EMBL/GenBank/DDBJ whole genome shotgun (WGS) entry which is preliminary data.</text>
</comment>
<keyword evidence="5 17" id="KW-0812">Transmembrane</keyword>
<dbReference type="GO" id="GO:0007166">
    <property type="term" value="P:cell surface receptor signaling pathway"/>
    <property type="evidence" value="ECO:0007669"/>
    <property type="project" value="InterPro"/>
</dbReference>
<proteinExistence type="predicted"/>
<keyword evidence="12 17" id="KW-0472">Membrane</keyword>
<evidence type="ECO:0000256" key="7">
    <source>
        <dbReference type="ARBA" id="ARBA00022737"/>
    </source>
</evidence>
<dbReference type="PROSITE" id="PS50011">
    <property type="entry name" value="PROTEIN_KINASE_DOM"/>
    <property type="match status" value="1"/>
</dbReference>
<keyword evidence="9" id="KW-0418">Kinase</keyword>
<dbReference type="PROSITE" id="PS00010">
    <property type="entry name" value="ASX_HYDROXYL"/>
    <property type="match status" value="1"/>
</dbReference>
<dbReference type="PANTHER" id="PTHR27005">
    <property type="entry name" value="WALL-ASSOCIATED RECEPTOR KINASE-LIKE 21"/>
    <property type="match status" value="1"/>
</dbReference>
<accession>A0AAV5C7W5</accession>
<feature type="chain" id="PRO_5043439343" evidence="18">
    <location>
        <begin position="24"/>
        <end position="730"/>
    </location>
</feature>
<evidence type="ECO:0000256" key="8">
    <source>
        <dbReference type="ARBA" id="ARBA00022741"/>
    </source>
</evidence>
<dbReference type="AlphaFoldDB" id="A0AAV5C7W5"/>
<evidence type="ECO:0000256" key="18">
    <source>
        <dbReference type="SAM" id="SignalP"/>
    </source>
</evidence>
<dbReference type="SUPFAM" id="SSF57184">
    <property type="entry name" value="Growth factor receptor domain"/>
    <property type="match status" value="1"/>
</dbReference>
<feature type="signal peptide" evidence="18">
    <location>
        <begin position="1"/>
        <end position="23"/>
    </location>
</feature>